<reference evidence="3 4" key="1">
    <citation type="submission" date="2020-06" db="EMBL/GenBank/DDBJ databases">
        <authorList>
            <consortium name="Wellcome Sanger Institute Data Sharing"/>
        </authorList>
    </citation>
    <scope>NUCLEOTIDE SEQUENCE [LARGE SCALE GENOMIC DNA]</scope>
</reference>
<dbReference type="GeneTree" id="ENSGT01030000234918"/>
<reference evidence="3" key="2">
    <citation type="submission" date="2025-08" db="UniProtKB">
        <authorList>
            <consortium name="Ensembl"/>
        </authorList>
    </citation>
    <scope>IDENTIFICATION</scope>
</reference>
<accession>A0AAY4EY74</accession>
<protein>
    <recommendedName>
        <fullName evidence="2">UPAR/Ly6 domain-containing protein</fullName>
    </recommendedName>
</protein>
<evidence type="ECO:0000259" key="2">
    <source>
        <dbReference type="Pfam" id="PF00021"/>
    </source>
</evidence>
<proteinExistence type="predicted"/>
<dbReference type="Pfam" id="PF00021">
    <property type="entry name" value="UPAR_LY6"/>
    <property type="match status" value="1"/>
</dbReference>
<sequence>MKLVLVFLTVVLVVTNGNALICNHCVPSSPGASCTLTKEVCTTGKDACISARFTFPPYMYFRRCISVSDCRTLQLLNSGTMRLICCQQDLCNLGVF</sequence>
<evidence type="ECO:0000256" key="1">
    <source>
        <dbReference type="SAM" id="SignalP"/>
    </source>
</evidence>
<evidence type="ECO:0000313" key="4">
    <source>
        <dbReference type="Proteomes" id="UP000694580"/>
    </source>
</evidence>
<name>A0AAY4EY74_9TELE</name>
<dbReference type="SUPFAM" id="SSF57302">
    <property type="entry name" value="Snake toxin-like"/>
    <property type="match status" value="1"/>
</dbReference>
<dbReference type="AlphaFoldDB" id="A0AAY4EY74"/>
<keyword evidence="4" id="KW-1185">Reference proteome</keyword>
<dbReference type="GO" id="GO:0098552">
    <property type="term" value="C:side of membrane"/>
    <property type="evidence" value="ECO:0007669"/>
    <property type="project" value="UniProtKB-KW"/>
</dbReference>
<reference evidence="3" key="3">
    <citation type="submission" date="2025-09" db="UniProtKB">
        <authorList>
            <consortium name="Ensembl"/>
        </authorList>
    </citation>
    <scope>IDENTIFICATION</scope>
</reference>
<dbReference type="Gene3D" id="2.10.60.10">
    <property type="entry name" value="CD59"/>
    <property type="match status" value="1"/>
</dbReference>
<keyword evidence="1" id="KW-0732">Signal</keyword>
<dbReference type="Ensembl" id="ENSDCDT00010072746.1">
    <property type="protein sequence ID" value="ENSDCDP00010061964.1"/>
    <property type="gene ID" value="ENSDCDG00010034106.1"/>
</dbReference>
<organism evidence="3 4">
    <name type="scientific">Denticeps clupeoides</name>
    <name type="common">denticle herring</name>
    <dbReference type="NCBI Taxonomy" id="299321"/>
    <lineage>
        <taxon>Eukaryota</taxon>
        <taxon>Metazoa</taxon>
        <taxon>Chordata</taxon>
        <taxon>Craniata</taxon>
        <taxon>Vertebrata</taxon>
        <taxon>Euteleostomi</taxon>
        <taxon>Actinopterygii</taxon>
        <taxon>Neopterygii</taxon>
        <taxon>Teleostei</taxon>
        <taxon>Clupei</taxon>
        <taxon>Clupeiformes</taxon>
        <taxon>Denticipitoidei</taxon>
        <taxon>Denticipitidae</taxon>
        <taxon>Denticeps</taxon>
    </lineage>
</organism>
<dbReference type="Proteomes" id="UP000694580">
    <property type="component" value="Chromosome 4"/>
</dbReference>
<feature type="signal peptide" evidence="1">
    <location>
        <begin position="1"/>
        <end position="19"/>
    </location>
</feature>
<evidence type="ECO:0000313" key="3">
    <source>
        <dbReference type="Ensembl" id="ENSDCDP00010061964.1"/>
    </source>
</evidence>
<dbReference type="CDD" id="cd23611">
    <property type="entry name" value="TFP_LU_ECD_THFP5"/>
    <property type="match status" value="1"/>
</dbReference>
<feature type="chain" id="PRO_5044310806" description="UPAR/Ly6 domain-containing protein" evidence="1">
    <location>
        <begin position="20"/>
        <end position="96"/>
    </location>
</feature>
<dbReference type="InterPro" id="IPR045860">
    <property type="entry name" value="Snake_toxin-like_sf"/>
</dbReference>
<feature type="domain" description="UPAR/Ly6" evidence="2">
    <location>
        <begin position="18"/>
        <end position="92"/>
    </location>
</feature>
<dbReference type="InterPro" id="IPR016054">
    <property type="entry name" value="LY6_UPA_recep-like"/>
</dbReference>